<keyword evidence="3" id="KW-1185">Reference proteome</keyword>
<dbReference type="InterPro" id="IPR029068">
    <property type="entry name" value="Glyas_Bleomycin-R_OHBP_Dase"/>
</dbReference>
<proteinExistence type="predicted"/>
<gene>
    <name evidence="2" type="ORF">A8806_114112</name>
</gene>
<dbReference type="InterPro" id="IPR037523">
    <property type="entry name" value="VOC_core"/>
</dbReference>
<evidence type="ECO:0000313" key="2">
    <source>
        <dbReference type="EMBL" id="PWJ23486.1"/>
    </source>
</evidence>
<dbReference type="PROSITE" id="PS51819">
    <property type="entry name" value="VOC"/>
    <property type="match status" value="1"/>
</dbReference>
<evidence type="ECO:0000313" key="3">
    <source>
        <dbReference type="Proteomes" id="UP000245845"/>
    </source>
</evidence>
<dbReference type="Pfam" id="PF13669">
    <property type="entry name" value="Glyoxalase_4"/>
    <property type="match status" value="1"/>
</dbReference>
<accession>A0A2Y9BJV8</accession>
<feature type="domain" description="VOC" evidence="1">
    <location>
        <begin position="8"/>
        <end position="147"/>
    </location>
</feature>
<reference evidence="2 3" key="1">
    <citation type="submission" date="2018-05" db="EMBL/GenBank/DDBJ databases">
        <title>The Hungate 1000. A catalogue of reference genomes from the rumen microbiome.</title>
        <authorList>
            <person name="Kelly W."/>
        </authorList>
    </citation>
    <scope>NUCLEOTIDE SEQUENCE [LARGE SCALE GENOMIC DNA]</scope>
    <source>
        <strain evidence="2 3">NLAE-zl-C242</strain>
    </source>
</reference>
<dbReference type="Gene3D" id="3.10.180.10">
    <property type="entry name" value="2,3-Dihydroxybiphenyl 1,2-Dioxygenase, domain 1"/>
    <property type="match status" value="1"/>
</dbReference>
<dbReference type="Proteomes" id="UP000245845">
    <property type="component" value="Unassembled WGS sequence"/>
</dbReference>
<comment type="caution">
    <text evidence="2">The sequence shown here is derived from an EMBL/GenBank/DDBJ whole genome shotgun (WGS) entry which is preliminary data.</text>
</comment>
<sequence length="147" mass="16737">MVGQKFGKVIHLGIVVEDLEKAVRIYEEEFGIKFWEVSLHNEFFADKIVNGKVGTDFASAIYRNEGYELELIAPNGPGVFDDWLREHGPGLHHVKFETKETFDDVLGMAERISGRKPYLEIDWPNGEPIVAYADMIKETGILLEILK</sequence>
<name>A0A2Y9BJV8_9FIRM</name>
<keyword evidence="2" id="KW-0560">Oxidoreductase</keyword>
<keyword evidence="2" id="KW-0223">Dioxygenase</keyword>
<dbReference type="SUPFAM" id="SSF54593">
    <property type="entry name" value="Glyoxalase/Bleomycin resistance protein/Dihydroxybiphenyl dioxygenase"/>
    <property type="match status" value="1"/>
</dbReference>
<dbReference type="AlphaFoldDB" id="A0A2Y9BJV8"/>
<dbReference type="GO" id="GO:0051213">
    <property type="term" value="F:dioxygenase activity"/>
    <property type="evidence" value="ECO:0007669"/>
    <property type="project" value="UniProtKB-KW"/>
</dbReference>
<protein>
    <submittedName>
        <fullName evidence="2">Glyoxalase/bleomycin resistance protein/dioxygenase superfamily protein</fullName>
    </submittedName>
</protein>
<evidence type="ECO:0000259" key="1">
    <source>
        <dbReference type="PROSITE" id="PS51819"/>
    </source>
</evidence>
<organism evidence="2 3">
    <name type="scientific">Faecalicatena orotica</name>
    <dbReference type="NCBI Taxonomy" id="1544"/>
    <lineage>
        <taxon>Bacteria</taxon>
        <taxon>Bacillati</taxon>
        <taxon>Bacillota</taxon>
        <taxon>Clostridia</taxon>
        <taxon>Lachnospirales</taxon>
        <taxon>Lachnospiraceae</taxon>
        <taxon>Faecalicatena</taxon>
    </lineage>
</organism>
<dbReference type="EMBL" id="QGDL01000014">
    <property type="protein sequence ID" value="PWJ23486.1"/>
    <property type="molecule type" value="Genomic_DNA"/>
</dbReference>